<comment type="catalytic activity">
    <reaction evidence="5">
        <text>O-phospho-L-threonyl-[protein] + H2O = L-threonyl-[protein] + phosphate</text>
        <dbReference type="Rhea" id="RHEA:47004"/>
        <dbReference type="Rhea" id="RHEA-COMP:11060"/>
        <dbReference type="Rhea" id="RHEA-COMP:11605"/>
        <dbReference type="ChEBI" id="CHEBI:15377"/>
        <dbReference type="ChEBI" id="CHEBI:30013"/>
        <dbReference type="ChEBI" id="CHEBI:43474"/>
        <dbReference type="ChEBI" id="CHEBI:61977"/>
        <dbReference type="EC" id="3.1.3.16"/>
    </reaction>
</comment>
<dbReference type="PROSITE" id="PS50056">
    <property type="entry name" value="TYR_PHOSPHATASE_2"/>
    <property type="match status" value="1"/>
</dbReference>
<feature type="domain" description="Tyrosine-protein phosphatase" evidence="6">
    <location>
        <begin position="9"/>
        <end position="151"/>
    </location>
</feature>
<comment type="caution">
    <text evidence="8">The sequence shown here is derived from an EMBL/GenBank/DDBJ whole genome shotgun (WGS) entry which is preliminary data.</text>
</comment>
<dbReference type="InterPro" id="IPR016130">
    <property type="entry name" value="Tyr_Pase_AS"/>
</dbReference>
<dbReference type="PRINTS" id="PR01908">
    <property type="entry name" value="ADSPHPHTASE"/>
</dbReference>
<comment type="similarity">
    <text evidence="1">Belongs to the protein-tyrosine phosphatase family.</text>
</comment>
<dbReference type="FunFam" id="3.90.190.10:FF:000004">
    <property type="entry name" value="Protein phosphatase Slingshot homolog 2"/>
    <property type="match status" value="1"/>
</dbReference>
<evidence type="ECO:0000256" key="3">
    <source>
        <dbReference type="ARBA" id="ARBA00022801"/>
    </source>
</evidence>
<dbReference type="PROSITE" id="PS00383">
    <property type="entry name" value="TYR_PHOSPHATASE_1"/>
    <property type="match status" value="1"/>
</dbReference>
<dbReference type="EC" id="3.1.3.16" evidence="2"/>
<accession>A0A813WBB2</accession>
<dbReference type="InterPro" id="IPR029021">
    <property type="entry name" value="Prot-tyrosine_phosphatase-like"/>
</dbReference>
<dbReference type="SMART" id="SM00195">
    <property type="entry name" value="DSPc"/>
    <property type="match status" value="1"/>
</dbReference>
<dbReference type="AlphaFoldDB" id="A0A813WBB2"/>
<dbReference type="EMBL" id="CAJNOU010000075">
    <property type="protein sequence ID" value="CAF0849762.1"/>
    <property type="molecule type" value="Genomic_DNA"/>
</dbReference>
<evidence type="ECO:0000313" key="10">
    <source>
        <dbReference type="Proteomes" id="UP000663889"/>
    </source>
</evidence>
<dbReference type="EMBL" id="CAJOBE010002670">
    <property type="protein sequence ID" value="CAF3836805.1"/>
    <property type="molecule type" value="Genomic_DNA"/>
</dbReference>
<dbReference type="GO" id="GO:0008579">
    <property type="term" value="F:JUN kinase phosphatase activity"/>
    <property type="evidence" value="ECO:0007669"/>
    <property type="project" value="TreeGrafter"/>
</dbReference>
<protein>
    <recommendedName>
        <fullName evidence="2">protein-serine/threonine phosphatase</fullName>
        <ecNumber evidence="2">3.1.3.16</ecNumber>
    </recommendedName>
</protein>
<dbReference type="PROSITE" id="PS50054">
    <property type="entry name" value="TYR_PHOSPHATASE_DUAL"/>
    <property type="match status" value="1"/>
</dbReference>
<gene>
    <name evidence="9" type="ORF">FNK824_LOCUS17096</name>
    <name evidence="8" type="ORF">SEV965_LOCUS3040</name>
</gene>
<evidence type="ECO:0000256" key="5">
    <source>
        <dbReference type="ARBA" id="ARBA00048336"/>
    </source>
</evidence>
<dbReference type="Pfam" id="PF00782">
    <property type="entry name" value="DSPc"/>
    <property type="match status" value="1"/>
</dbReference>
<dbReference type="InterPro" id="IPR000340">
    <property type="entry name" value="Dual-sp_phosphatase_cat-dom"/>
</dbReference>
<dbReference type="Proteomes" id="UP000663874">
    <property type="component" value="Unassembled WGS sequence"/>
</dbReference>
<evidence type="ECO:0000256" key="2">
    <source>
        <dbReference type="ARBA" id="ARBA00013081"/>
    </source>
</evidence>
<dbReference type="PANTHER" id="PTHR46377:SF1">
    <property type="entry name" value="DUAL SPECIFICITY PROTEIN PHOSPHATASE 19"/>
    <property type="match status" value="1"/>
</dbReference>
<organism evidence="8 10">
    <name type="scientific">Rotaria sordida</name>
    <dbReference type="NCBI Taxonomy" id="392033"/>
    <lineage>
        <taxon>Eukaryota</taxon>
        <taxon>Metazoa</taxon>
        <taxon>Spiralia</taxon>
        <taxon>Gnathifera</taxon>
        <taxon>Rotifera</taxon>
        <taxon>Eurotatoria</taxon>
        <taxon>Bdelloidea</taxon>
        <taxon>Philodinida</taxon>
        <taxon>Philodinidae</taxon>
        <taxon>Rotaria</taxon>
    </lineage>
</organism>
<reference evidence="8" key="1">
    <citation type="submission" date="2021-02" db="EMBL/GenBank/DDBJ databases">
        <authorList>
            <person name="Nowell W R."/>
        </authorList>
    </citation>
    <scope>NUCLEOTIDE SEQUENCE</scope>
</reference>
<dbReference type="Proteomes" id="UP000663889">
    <property type="component" value="Unassembled WGS sequence"/>
</dbReference>
<dbReference type="InterPro" id="IPR020422">
    <property type="entry name" value="TYR_PHOSPHATASE_DUAL_dom"/>
</dbReference>
<dbReference type="PANTHER" id="PTHR46377">
    <property type="entry name" value="DUAL SPECIFICITY PROTEIN PHOSPHATASE 19"/>
    <property type="match status" value="1"/>
</dbReference>
<dbReference type="SUPFAM" id="SSF52799">
    <property type="entry name" value="(Phosphotyrosine protein) phosphatases II"/>
    <property type="match status" value="1"/>
</dbReference>
<sequence length="174" mass="19406">MIIDNSPDEKLHHIIDGIYIGSQDSALNIAGLNECKITHILNVATGIRNAFPDQYKYLNIELLDVPETNIHKVFTRTNEFIQQAVADNGHVLIHCNAGISRSASIALAYLLGIHRIKYEDAYKLLKTARSNIKPNDGFVKQLKQYAAEIAQTNENNSLSTDDINRAVNDESCDI</sequence>
<feature type="domain" description="Tyrosine specific protein phosphatases" evidence="7">
    <location>
        <begin position="71"/>
        <end position="132"/>
    </location>
</feature>
<dbReference type="CDD" id="cd14498">
    <property type="entry name" value="DSP"/>
    <property type="match status" value="1"/>
</dbReference>
<evidence type="ECO:0000313" key="8">
    <source>
        <dbReference type="EMBL" id="CAF0849762.1"/>
    </source>
</evidence>
<evidence type="ECO:0000256" key="1">
    <source>
        <dbReference type="ARBA" id="ARBA00009580"/>
    </source>
</evidence>
<proteinExistence type="inferred from homology"/>
<keyword evidence="3" id="KW-0378">Hydrolase</keyword>
<evidence type="ECO:0000259" key="6">
    <source>
        <dbReference type="PROSITE" id="PS50054"/>
    </source>
</evidence>
<name>A0A813WBB2_9BILA</name>
<keyword evidence="4" id="KW-0904">Protein phosphatase</keyword>
<dbReference type="InterPro" id="IPR003595">
    <property type="entry name" value="Tyr_Pase_cat"/>
</dbReference>
<dbReference type="Gene3D" id="3.90.190.10">
    <property type="entry name" value="Protein tyrosine phosphatase superfamily"/>
    <property type="match status" value="1"/>
</dbReference>
<dbReference type="GO" id="GO:0005737">
    <property type="term" value="C:cytoplasm"/>
    <property type="evidence" value="ECO:0007669"/>
    <property type="project" value="TreeGrafter"/>
</dbReference>
<dbReference type="SMART" id="SM00404">
    <property type="entry name" value="PTPc_motif"/>
    <property type="match status" value="1"/>
</dbReference>
<evidence type="ECO:0000256" key="4">
    <source>
        <dbReference type="ARBA" id="ARBA00022912"/>
    </source>
</evidence>
<evidence type="ECO:0000313" key="9">
    <source>
        <dbReference type="EMBL" id="CAF3836805.1"/>
    </source>
</evidence>
<dbReference type="InterPro" id="IPR000387">
    <property type="entry name" value="Tyr_Pase_dom"/>
</dbReference>
<evidence type="ECO:0000259" key="7">
    <source>
        <dbReference type="PROSITE" id="PS50056"/>
    </source>
</evidence>
<dbReference type="GO" id="GO:0004722">
    <property type="term" value="F:protein serine/threonine phosphatase activity"/>
    <property type="evidence" value="ECO:0007669"/>
    <property type="project" value="UniProtKB-EC"/>
</dbReference>